<organism evidence="2 3">
    <name type="scientific">Kwoniella mangroviensis CBS 10435</name>
    <dbReference type="NCBI Taxonomy" id="1331196"/>
    <lineage>
        <taxon>Eukaryota</taxon>
        <taxon>Fungi</taxon>
        <taxon>Dikarya</taxon>
        <taxon>Basidiomycota</taxon>
        <taxon>Agaricomycotina</taxon>
        <taxon>Tremellomycetes</taxon>
        <taxon>Tremellales</taxon>
        <taxon>Cryptococcaceae</taxon>
        <taxon>Kwoniella</taxon>
    </lineage>
</organism>
<evidence type="ECO:0000313" key="2">
    <source>
        <dbReference type="EMBL" id="OCF59252.1"/>
    </source>
</evidence>
<evidence type="ECO:0000313" key="3">
    <source>
        <dbReference type="Proteomes" id="UP000092583"/>
    </source>
</evidence>
<dbReference type="EMBL" id="KI669461">
    <property type="protein sequence ID" value="OCF59252.1"/>
    <property type="molecule type" value="Genomic_DNA"/>
</dbReference>
<dbReference type="AlphaFoldDB" id="A0A1B9IUN7"/>
<reference evidence="2 3" key="1">
    <citation type="submission" date="2013-07" db="EMBL/GenBank/DDBJ databases">
        <title>The Genome Sequence of Kwoniella mangroviensis CBS10435.</title>
        <authorList>
            <consortium name="The Broad Institute Genome Sequencing Platform"/>
            <person name="Cuomo C."/>
            <person name="Litvintseva A."/>
            <person name="Chen Y."/>
            <person name="Heitman J."/>
            <person name="Sun S."/>
            <person name="Springer D."/>
            <person name="Dromer F."/>
            <person name="Young S.K."/>
            <person name="Zeng Q."/>
            <person name="Gargeya S."/>
            <person name="Fitzgerald M."/>
            <person name="Abouelleil A."/>
            <person name="Alvarado L."/>
            <person name="Berlin A.M."/>
            <person name="Chapman S.B."/>
            <person name="Dewar J."/>
            <person name="Goldberg J."/>
            <person name="Griggs A."/>
            <person name="Gujja S."/>
            <person name="Hansen M."/>
            <person name="Howarth C."/>
            <person name="Imamovic A."/>
            <person name="Larimer J."/>
            <person name="McCowan C."/>
            <person name="Murphy C."/>
            <person name="Pearson M."/>
            <person name="Priest M."/>
            <person name="Roberts A."/>
            <person name="Saif S."/>
            <person name="Shea T."/>
            <person name="Sykes S."/>
            <person name="Wortman J."/>
            <person name="Nusbaum C."/>
            <person name="Birren B."/>
        </authorList>
    </citation>
    <scope>NUCLEOTIDE SEQUENCE [LARGE SCALE GENOMIC DNA]</scope>
    <source>
        <strain evidence="2 3">CBS 10435</strain>
    </source>
</reference>
<sequence length="153" mass="16979">MSTHPFFVNQTPFLPSGSKNTIYSSPSSVYASSSNTHSRTQSSTSVNTLASVESTTSTTSTSSISSTSSCFSRSTPIDRECLRWMQRESDHEHIFGSVSSRANGLSVEERDVRRRAMEIEVGNRTLSEGDQSEESEIKVIKAERRKGRVGKWF</sequence>
<keyword evidence="3" id="KW-1185">Reference proteome</keyword>
<dbReference type="OrthoDB" id="2565040at2759"/>
<evidence type="ECO:0000256" key="1">
    <source>
        <dbReference type="SAM" id="MobiDB-lite"/>
    </source>
</evidence>
<dbReference type="Proteomes" id="UP000092583">
    <property type="component" value="Unassembled WGS sequence"/>
</dbReference>
<proteinExistence type="predicted"/>
<gene>
    <name evidence="2" type="ORF">L486_03755</name>
</gene>
<protein>
    <submittedName>
        <fullName evidence="2">Uncharacterized protein</fullName>
    </submittedName>
</protein>
<accession>A0A1B9IUN7</accession>
<reference evidence="3" key="2">
    <citation type="submission" date="2013-12" db="EMBL/GenBank/DDBJ databases">
        <title>Evolution of pathogenesis and genome organization in the Tremellales.</title>
        <authorList>
            <person name="Cuomo C."/>
            <person name="Litvintseva A."/>
            <person name="Heitman J."/>
            <person name="Chen Y."/>
            <person name="Sun S."/>
            <person name="Springer D."/>
            <person name="Dromer F."/>
            <person name="Young S."/>
            <person name="Zeng Q."/>
            <person name="Chapman S."/>
            <person name="Gujja S."/>
            <person name="Saif S."/>
            <person name="Birren B."/>
        </authorList>
    </citation>
    <scope>NUCLEOTIDE SEQUENCE [LARGE SCALE GENOMIC DNA]</scope>
    <source>
        <strain evidence="3">CBS 10435</strain>
    </source>
</reference>
<feature type="region of interest" description="Disordered" evidence="1">
    <location>
        <begin position="26"/>
        <end position="49"/>
    </location>
</feature>
<name>A0A1B9IUN7_9TREE</name>